<accession>A0ABR1Z2S6</accession>
<feature type="compositionally biased region" description="Acidic residues" evidence="1">
    <location>
        <begin position="639"/>
        <end position="648"/>
    </location>
</feature>
<evidence type="ECO:0000313" key="3">
    <source>
        <dbReference type="Proteomes" id="UP001492380"/>
    </source>
</evidence>
<sequence length="750" mass="86440">MDLNHPTEQVQVQEQQALPEGPTATGSISISSDEAEKSRDLENQEGFEMRANDGASRESQERRVEAHQQDTDEHTVDQEGNRQIERPRRVSASPKTKSPPQTHQSLEDKFAEVEIDISGLPSTDNTPESPRSHQNIQISHHGPAIVESGEGTGATPEVDYGKYTRPEPDKEAQDTRHSATYRSGGEIFEKEGCEEVRDRYDLGYEAPEEADNKAEDQVAKTSERIQQRQDQETLRQLHETDRGTQARPFEDNPHYWSNFSFSSDEKALPTPKSEATYSTVTHDPGFGQEISPSRRPTGSYRSHRRKHRQHGSTTTQDLQPSVIVMDPPQGPPKDPPQGPLHSEDADSDSEGSRFRNRPRSPPIDTSVFATNLPTVAEEAKNTRNAFVTAADTLREEERRREREEKAKDEYYKRYVAGREEYRAEERAKKARERAGKERLEREEHREPYESDDYKRVLEERERAREAAREAARKQTNDKSPADGNPAEYQIPAESLPAKGFAAAHTSTNASSRADKFYEKLREWERRHTANERLDRDLPGRHMSMAERKQEAAILEAEVAVAEAEARVKKTKREIGRDSKGNLTFIRRQPKAQEGAREDARKRRVRILNRRPDLESPEPADGGRKSEDSFQTAKRRSNEDEADQIPQEEEPLRTKSDEPSRETWEKEDKDELTERRMELQMLKDKVRQEEEEHRIRQEEENLKEKYERLRREAEQKRLEHESELKQIQEEATRKERENIEKDEAPKAATEG</sequence>
<keyword evidence="3" id="KW-1185">Reference proteome</keyword>
<feature type="compositionally biased region" description="Basic and acidic residues" evidence="1">
    <location>
        <begin position="210"/>
        <end position="253"/>
    </location>
</feature>
<proteinExistence type="predicted"/>
<gene>
    <name evidence="2" type="ORF">HDK90DRAFT_15447</name>
</gene>
<name>A0ABR1Z2S6_9PEZI</name>
<feature type="compositionally biased region" description="Basic and acidic residues" evidence="1">
    <location>
        <begin position="392"/>
        <end position="480"/>
    </location>
</feature>
<feature type="compositionally biased region" description="Polar residues" evidence="1">
    <location>
        <begin position="1"/>
        <end position="16"/>
    </location>
</feature>
<feature type="compositionally biased region" description="Polar residues" evidence="1">
    <location>
        <begin position="290"/>
        <end position="300"/>
    </location>
</feature>
<feature type="region of interest" description="Disordered" evidence="1">
    <location>
        <begin position="204"/>
        <end position="513"/>
    </location>
</feature>
<feature type="compositionally biased region" description="Pro residues" evidence="1">
    <location>
        <begin position="328"/>
        <end position="338"/>
    </location>
</feature>
<evidence type="ECO:0000256" key="1">
    <source>
        <dbReference type="SAM" id="MobiDB-lite"/>
    </source>
</evidence>
<feature type="compositionally biased region" description="Basic and acidic residues" evidence="1">
    <location>
        <begin position="566"/>
        <end position="579"/>
    </location>
</feature>
<feature type="compositionally biased region" description="Basic residues" evidence="1">
    <location>
        <begin position="301"/>
        <end position="310"/>
    </location>
</feature>
<feature type="compositionally biased region" description="Basic and acidic residues" evidence="1">
    <location>
        <begin position="649"/>
        <end position="744"/>
    </location>
</feature>
<dbReference type="EMBL" id="JBBWRZ010000001">
    <property type="protein sequence ID" value="KAK8246596.1"/>
    <property type="molecule type" value="Genomic_DNA"/>
</dbReference>
<feature type="region of interest" description="Disordered" evidence="1">
    <location>
        <begin position="1"/>
        <end position="185"/>
    </location>
</feature>
<organism evidence="2 3">
    <name type="scientific">Phyllosticta capitalensis</name>
    <dbReference type="NCBI Taxonomy" id="121624"/>
    <lineage>
        <taxon>Eukaryota</taxon>
        <taxon>Fungi</taxon>
        <taxon>Dikarya</taxon>
        <taxon>Ascomycota</taxon>
        <taxon>Pezizomycotina</taxon>
        <taxon>Dothideomycetes</taxon>
        <taxon>Dothideomycetes incertae sedis</taxon>
        <taxon>Botryosphaeriales</taxon>
        <taxon>Phyllostictaceae</taxon>
        <taxon>Phyllosticta</taxon>
    </lineage>
</organism>
<reference evidence="2 3" key="1">
    <citation type="submission" date="2024-04" db="EMBL/GenBank/DDBJ databases">
        <title>Phyllosticta paracitricarpa is synonymous to the EU quarantine fungus P. citricarpa based on phylogenomic analyses.</title>
        <authorList>
            <consortium name="Lawrence Berkeley National Laboratory"/>
            <person name="Van Ingen-Buijs V.A."/>
            <person name="Van Westerhoven A.C."/>
            <person name="Haridas S."/>
            <person name="Skiadas P."/>
            <person name="Martin F."/>
            <person name="Groenewald J.Z."/>
            <person name="Crous P.W."/>
            <person name="Seidl M.F."/>
        </authorList>
    </citation>
    <scope>NUCLEOTIDE SEQUENCE [LARGE SCALE GENOMIC DNA]</scope>
    <source>
        <strain evidence="2 3">CBS 123374</strain>
    </source>
</reference>
<protein>
    <submittedName>
        <fullName evidence="2">Uncharacterized protein</fullName>
    </submittedName>
</protein>
<feature type="compositionally biased region" description="Polar residues" evidence="1">
    <location>
        <begin position="120"/>
        <end position="138"/>
    </location>
</feature>
<dbReference type="Proteomes" id="UP001492380">
    <property type="component" value="Unassembled WGS sequence"/>
</dbReference>
<feature type="compositionally biased region" description="Polar residues" evidence="1">
    <location>
        <begin position="93"/>
        <end position="104"/>
    </location>
</feature>
<feature type="compositionally biased region" description="Basic and acidic residues" evidence="1">
    <location>
        <begin position="34"/>
        <end position="88"/>
    </location>
</feature>
<comment type="caution">
    <text evidence="2">The sequence shown here is derived from an EMBL/GenBank/DDBJ whole genome shotgun (WGS) entry which is preliminary data.</text>
</comment>
<evidence type="ECO:0000313" key="2">
    <source>
        <dbReference type="EMBL" id="KAK8246596.1"/>
    </source>
</evidence>
<feature type="region of interest" description="Disordered" evidence="1">
    <location>
        <begin position="566"/>
        <end position="750"/>
    </location>
</feature>
<feature type="compositionally biased region" description="Basic and acidic residues" evidence="1">
    <location>
        <begin position="159"/>
        <end position="177"/>
    </location>
</feature>